<dbReference type="PANTHER" id="PTHR21262">
    <property type="entry name" value="GUANOSINE-3',5'-BIS DIPHOSPHATE 3'-PYROPHOSPHOHYDROLASE"/>
    <property type="match status" value="1"/>
</dbReference>
<gene>
    <name evidence="3" type="ORF">MTBBW1_1300014</name>
</gene>
<dbReference type="InterPro" id="IPR043519">
    <property type="entry name" value="NT_sf"/>
</dbReference>
<dbReference type="Gene3D" id="3.30.460.10">
    <property type="entry name" value="Beta Polymerase, domain 2"/>
    <property type="match status" value="1"/>
</dbReference>
<feature type="domain" description="TGS" evidence="2">
    <location>
        <begin position="422"/>
        <end position="483"/>
    </location>
</feature>
<dbReference type="SUPFAM" id="SSF109604">
    <property type="entry name" value="HD-domain/PDEase-like"/>
    <property type="match status" value="1"/>
</dbReference>
<dbReference type="Pfam" id="PF13328">
    <property type="entry name" value="HD_4"/>
    <property type="match status" value="1"/>
</dbReference>
<keyword evidence="3" id="KW-0808">Transferase</keyword>
<dbReference type="FunFam" id="3.10.20.30:FF:000002">
    <property type="entry name" value="GTP pyrophosphokinase (RelA/SpoT)"/>
    <property type="match status" value="1"/>
</dbReference>
<dbReference type="SUPFAM" id="SSF81271">
    <property type="entry name" value="TGS-like"/>
    <property type="match status" value="1"/>
</dbReference>
<keyword evidence="3" id="KW-0378">Hydrolase</keyword>
<accession>A0A1W1H766</accession>
<sequence length="755" mass="87054">MEEHIRDNDFFVKDMQQHADDENKSAKDNQQLLLKEIGEQLPLENYSHLIEMCCRKSSDGSDNLIFRALKFAYEHHAGQVRKSGEPYINHPIAVAEIIAGDMGLKDPELIAATLLHDIVEDVISLTPGSIEKRFGKNVANFVDGCTKLKMMSLDQSINKDMTYQKLISMASRNPEILLIKIADRIHNMQTIGFLKEHKRQRIAQETIEVYAPLAEKLGLFSIKRRLFELALRHRFPKKSKRLLSILKNFEASGEIAEIRAQIYRACQILPFDVSVTGRLKNLYAFYSSRKKTLDIHTAENLVDFTVIIESSDKLHCYSTLGVINTIFSPVPKSIRDYIANPKINGYRSLHVRITYKDKRYLIKIRTSEMERVARRGLLLHWDDRDQIHEYRKVLMEILKSIAEYEGSPVTRKDMIGQLIEDDKVFVYTPQGDIHYLPEGSIVLDFAYKVHTTLGDRCRYAMVNKQKVTPAFILDDGDEVEIFTSNRSSEITADIEGKCRTPKARSAVNKKLQKKRDLYSRNIGRDIMTQAMDRYGLDDQLFKSSALSDFLTYKGIENLEQFFTSIGQFRLMPGEVLWEIAEIHPRMKKSRSTSSGGETKRFLLSLSEIERDVHKFSQCCNPLPGMGLCVGLLSINGVSLHRSHCEKYKERRGFSEDKIVDVTWDLKTSWKRDLIFHILIKKISLRLVMELLSKISHAGHIHSIKESKMRKDISVKVSFHSFEQSRTFFSCFENANYTVEIVEYGKTLFNNSFLNF</sequence>
<dbReference type="InterPro" id="IPR012675">
    <property type="entry name" value="Beta-grasp_dom_sf"/>
</dbReference>
<proteinExistence type="inferred from homology"/>
<dbReference type="CDD" id="cd00077">
    <property type="entry name" value="HDc"/>
    <property type="match status" value="1"/>
</dbReference>
<dbReference type="AlphaFoldDB" id="A0A1W1H766"/>
<keyword evidence="4" id="KW-1185">Reference proteome</keyword>
<organism evidence="3 4">
    <name type="scientific">Desulfamplus magnetovallimortis</name>
    <dbReference type="NCBI Taxonomy" id="1246637"/>
    <lineage>
        <taxon>Bacteria</taxon>
        <taxon>Pseudomonadati</taxon>
        <taxon>Thermodesulfobacteriota</taxon>
        <taxon>Desulfobacteria</taxon>
        <taxon>Desulfobacterales</taxon>
        <taxon>Desulfobacteraceae</taxon>
        <taxon>Desulfamplus</taxon>
    </lineage>
</organism>
<dbReference type="GO" id="GO:0015969">
    <property type="term" value="P:guanosine tetraphosphate metabolic process"/>
    <property type="evidence" value="ECO:0007669"/>
    <property type="project" value="InterPro"/>
</dbReference>
<dbReference type="InterPro" id="IPR004095">
    <property type="entry name" value="TGS"/>
</dbReference>
<dbReference type="EC" id="2.7.6.5" evidence="3"/>
<dbReference type="Gene3D" id="1.10.3210.10">
    <property type="entry name" value="Hypothetical protein af1432"/>
    <property type="match status" value="1"/>
</dbReference>
<dbReference type="Pfam" id="PF02824">
    <property type="entry name" value="TGS"/>
    <property type="match status" value="1"/>
</dbReference>
<dbReference type="PANTHER" id="PTHR21262:SF31">
    <property type="entry name" value="GTP PYROPHOSPHOKINASE"/>
    <property type="match status" value="1"/>
</dbReference>
<evidence type="ECO:0000313" key="4">
    <source>
        <dbReference type="Proteomes" id="UP000191931"/>
    </source>
</evidence>
<dbReference type="PROSITE" id="PS51880">
    <property type="entry name" value="TGS"/>
    <property type="match status" value="1"/>
</dbReference>
<protein>
    <submittedName>
        <fullName evidence="3">Putative Metal dependent phosphohydrolase</fullName>
        <ecNumber evidence="3">2.7.6.5</ecNumber>
    </submittedName>
</protein>
<evidence type="ECO:0000259" key="2">
    <source>
        <dbReference type="PROSITE" id="PS51880"/>
    </source>
</evidence>
<dbReference type="InterPro" id="IPR012676">
    <property type="entry name" value="TGS-like"/>
</dbReference>
<name>A0A1W1H766_9BACT</name>
<dbReference type="CDD" id="cd05399">
    <property type="entry name" value="NT_Rel-Spo_like"/>
    <property type="match status" value="1"/>
</dbReference>
<dbReference type="STRING" id="1246637.MTBBW1_1300014"/>
<evidence type="ECO:0000256" key="1">
    <source>
        <dbReference type="ARBA" id="ARBA00007476"/>
    </source>
</evidence>
<dbReference type="RefSeq" id="WP_186441345.1">
    <property type="nucleotide sequence ID" value="NZ_LT828548.1"/>
</dbReference>
<dbReference type="Gene3D" id="3.10.20.30">
    <property type="match status" value="1"/>
</dbReference>
<dbReference type="SUPFAM" id="SSF81301">
    <property type="entry name" value="Nucleotidyltransferase"/>
    <property type="match status" value="1"/>
</dbReference>
<dbReference type="SMART" id="SM00954">
    <property type="entry name" value="RelA_SpoT"/>
    <property type="match status" value="1"/>
</dbReference>
<dbReference type="InterPro" id="IPR007685">
    <property type="entry name" value="RelA_SpoT"/>
</dbReference>
<evidence type="ECO:0000313" key="3">
    <source>
        <dbReference type="EMBL" id="SLM28274.1"/>
    </source>
</evidence>
<dbReference type="Proteomes" id="UP000191931">
    <property type="component" value="Unassembled WGS sequence"/>
</dbReference>
<dbReference type="Pfam" id="PF04607">
    <property type="entry name" value="RelA_SpoT"/>
    <property type="match status" value="1"/>
</dbReference>
<dbReference type="GO" id="GO:0016787">
    <property type="term" value="F:hydrolase activity"/>
    <property type="evidence" value="ECO:0007669"/>
    <property type="project" value="UniProtKB-KW"/>
</dbReference>
<dbReference type="SMART" id="SM00471">
    <property type="entry name" value="HDc"/>
    <property type="match status" value="1"/>
</dbReference>
<dbReference type="InterPro" id="IPR003607">
    <property type="entry name" value="HD/PDEase_dom"/>
</dbReference>
<dbReference type="GO" id="GO:0005886">
    <property type="term" value="C:plasma membrane"/>
    <property type="evidence" value="ECO:0007669"/>
    <property type="project" value="TreeGrafter"/>
</dbReference>
<reference evidence="3 4" key="1">
    <citation type="submission" date="2017-03" db="EMBL/GenBank/DDBJ databases">
        <authorList>
            <person name="Afonso C.L."/>
            <person name="Miller P.J."/>
            <person name="Scott M.A."/>
            <person name="Spackman E."/>
            <person name="Goraichik I."/>
            <person name="Dimitrov K.M."/>
            <person name="Suarez D.L."/>
            <person name="Swayne D.E."/>
        </authorList>
    </citation>
    <scope>NUCLEOTIDE SEQUENCE [LARGE SCALE GENOMIC DNA]</scope>
    <source>
        <strain evidence="3">PRJEB14757</strain>
    </source>
</reference>
<comment type="similarity">
    <text evidence="1">Belongs to the RelA/SpoT family.</text>
</comment>
<dbReference type="EMBL" id="FWEV01000036">
    <property type="protein sequence ID" value="SLM28274.1"/>
    <property type="molecule type" value="Genomic_DNA"/>
</dbReference>
<dbReference type="GO" id="GO:0008728">
    <property type="term" value="F:GTP diphosphokinase activity"/>
    <property type="evidence" value="ECO:0007669"/>
    <property type="project" value="UniProtKB-EC"/>
</dbReference>